<accession>X1SFY6</accession>
<evidence type="ECO:0000313" key="1">
    <source>
        <dbReference type="EMBL" id="GAI74335.1"/>
    </source>
</evidence>
<comment type="caution">
    <text evidence="1">The sequence shown here is derived from an EMBL/GenBank/DDBJ whole genome shotgun (WGS) entry which is preliminary data.</text>
</comment>
<reference evidence="1" key="1">
    <citation type="journal article" date="2014" name="Front. Microbiol.">
        <title>High frequency of phylogenetically diverse reductive dehalogenase-homologous genes in deep subseafloor sedimentary metagenomes.</title>
        <authorList>
            <person name="Kawai M."/>
            <person name="Futagami T."/>
            <person name="Toyoda A."/>
            <person name="Takaki Y."/>
            <person name="Nishi S."/>
            <person name="Hori S."/>
            <person name="Arai W."/>
            <person name="Tsubouchi T."/>
            <person name="Morono Y."/>
            <person name="Uchiyama I."/>
            <person name="Ito T."/>
            <person name="Fujiyama A."/>
            <person name="Inagaki F."/>
            <person name="Takami H."/>
        </authorList>
    </citation>
    <scope>NUCLEOTIDE SEQUENCE</scope>
    <source>
        <strain evidence="1">Expedition CK06-06</strain>
    </source>
</reference>
<protein>
    <submittedName>
        <fullName evidence="1">Uncharacterized protein</fullName>
    </submittedName>
</protein>
<dbReference type="AlphaFoldDB" id="X1SFY6"/>
<proteinExistence type="predicted"/>
<sequence length="205" mass="21751">MPAHEIHVKTLGDHPLDVIPTMDDGHIPAEIARDTEVDSKIVTHKGDPDAHHARAPDSTSTYRIGFFGKMASDITAWGGTALTGRDISLDLANLSKLIPVAKAAIFNADLPAAEANWVGTDITPTNSPSYLRIYACVSVAGILRVARTVGGVTVTEDLNSGTALVADAAYMFTVPWRTGDGIDIRYSVTTGTIKRLLIDEIGGAE</sequence>
<gene>
    <name evidence="1" type="ORF">S12H4_18149</name>
</gene>
<organism evidence="1">
    <name type="scientific">marine sediment metagenome</name>
    <dbReference type="NCBI Taxonomy" id="412755"/>
    <lineage>
        <taxon>unclassified sequences</taxon>
        <taxon>metagenomes</taxon>
        <taxon>ecological metagenomes</taxon>
    </lineage>
</organism>
<dbReference type="EMBL" id="BARW01008938">
    <property type="protein sequence ID" value="GAI74335.1"/>
    <property type="molecule type" value="Genomic_DNA"/>
</dbReference>
<name>X1SFY6_9ZZZZ</name>